<proteinExistence type="predicted"/>
<accession>A0A9P5CC36</accession>
<name>A0A9P5CC36_9HYPO</name>
<evidence type="ECO:0000313" key="1">
    <source>
        <dbReference type="EMBL" id="KAF3072181.1"/>
    </source>
</evidence>
<gene>
    <name evidence="1" type="ORF">CFAM422_006057</name>
</gene>
<dbReference type="Proteomes" id="UP000801864">
    <property type="component" value="Unassembled WGS sequence"/>
</dbReference>
<reference evidence="1 2" key="1">
    <citation type="submission" date="2018-06" db="EMBL/GenBank/DDBJ databases">
        <title>Genome analysis of cellulolytic fungus Trichoderma lentiforme CFAM-422.</title>
        <authorList>
            <person name="Steindorff A.S."/>
            <person name="Formighieri E.F."/>
            <person name="Midorikawa G.E.O."/>
            <person name="Tamietti M.S."/>
            <person name="Ramos E.Z."/>
            <person name="Silva A.S."/>
            <person name="Bon E.P.S."/>
            <person name="Mendes T.D."/>
            <person name="Damaso M.C.T."/>
            <person name="Favaro L.C.L."/>
        </authorList>
    </citation>
    <scope>NUCLEOTIDE SEQUENCE [LARGE SCALE GENOMIC DNA]</scope>
    <source>
        <strain evidence="1 2">CFAM-422</strain>
    </source>
</reference>
<organism evidence="1 2">
    <name type="scientific">Trichoderma lentiforme</name>
    <dbReference type="NCBI Taxonomy" id="1567552"/>
    <lineage>
        <taxon>Eukaryota</taxon>
        <taxon>Fungi</taxon>
        <taxon>Dikarya</taxon>
        <taxon>Ascomycota</taxon>
        <taxon>Pezizomycotina</taxon>
        <taxon>Sordariomycetes</taxon>
        <taxon>Hypocreomycetidae</taxon>
        <taxon>Hypocreales</taxon>
        <taxon>Hypocreaceae</taxon>
        <taxon>Trichoderma</taxon>
    </lineage>
</organism>
<evidence type="ECO:0000313" key="2">
    <source>
        <dbReference type="Proteomes" id="UP000801864"/>
    </source>
</evidence>
<comment type="caution">
    <text evidence="1">The sequence shown here is derived from an EMBL/GenBank/DDBJ whole genome shotgun (WGS) entry which is preliminary data.</text>
</comment>
<protein>
    <submittedName>
        <fullName evidence="1">Uncharacterized protein</fullName>
    </submittedName>
</protein>
<keyword evidence="2" id="KW-1185">Reference proteome</keyword>
<dbReference type="AlphaFoldDB" id="A0A9P5CC36"/>
<dbReference type="EMBL" id="QLNT01000009">
    <property type="protein sequence ID" value="KAF3072181.1"/>
    <property type="molecule type" value="Genomic_DNA"/>
</dbReference>
<sequence length="96" mass="10605">MPYRVLQQRVASQPSLIDAPGSTTSHPIHIIAPYAQGSSSDNHPTSSRLTLSFSYGHDGLRLWRKVALLAFRFTSPHFTSSQRLRSASISPVNTQN</sequence>